<name>A0A5A7SRQ9_CUCMM</name>
<keyword evidence="1" id="KW-0812">Transmembrane</keyword>
<sequence length="193" mass="21783">MHHRFTGRCDVVEAISDGKSVTGFVDTTIVAASRVEPQVELSRLTILPEVLYIVVRLMGYVMDWNWMSMEFKVLRLGVSFGITRLIRASFWITRLICASFGITRLICASLGITRLIGVSFRITRLIRASFGITGLMCAFYGTTRLFTQGYSEGQIDEGQEGCVKAIWTRLVFFMLPLMYFCYSLFSLVGSSHV</sequence>
<comment type="caution">
    <text evidence="2">The sequence shown here is derived from an EMBL/GenBank/DDBJ whole genome shotgun (WGS) entry which is preliminary data.</text>
</comment>
<protein>
    <submittedName>
        <fullName evidence="2">Uncharacterized protein</fullName>
    </submittedName>
</protein>
<dbReference type="AlphaFoldDB" id="A0A5A7SRQ9"/>
<keyword evidence="1" id="KW-1133">Transmembrane helix</keyword>
<keyword evidence="1" id="KW-0472">Membrane</keyword>
<accession>A0A5A7SRQ9</accession>
<dbReference type="EMBL" id="SSTE01021801">
    <property type="protein sequence ID" value="KAA0032221.1"/>
    <property type="molecule type" value="Genomic_DNA"/>
</dbReference>
<gene>
    <name evidence="2" type="ORF">E6C27_scaffold219G00350</name>
</gene>
<reference evidence="2 3" key="1">
    <citation type="submission" date="2019-08" db="EMBL/GenBank/DDBJ databases">
        <title>Draft genome sequences of two oriental melons (Cucumis melo L. var makuwa).</title>
        <authorList>
            <person name="Kwon S.-Y."/>
        </authorList>
    </citation>
    <scope>NUCLEOTIDE SEQUENCE [LARGE SCALE GENOMIC DNA]</scope>
    <source>
        <strain evidence="3">cv. SW 3</strain>
        <tissue evidence="2">Leaf</tissue>
    </source>
</reference>
<organism evidence="2 3">
    <name type="scientific">Cucumis melo var. makuwa</name>
    <name type="common">Oriental melon</name>
    <dbReference type="NCBI Taxonomy" id="1194695"/>
    <lineage>
        <taxon>Eukaryota</taxon>
        <taxon>Viridiplantae</taxon>
        <taxon>Streptophyta</taxon>
        <taxon>Embryophyta</taxon>
        <taxon>Tracheophyta</taxon>
        <taxon>Spermatophyta</taxon>
        <taxon>Magnoliopsida</taxon>
        <taxon>eudicotyledons</taxon>
        <taxon>Gunneridae</taxon>
        <taxon>Pentapetalae</taxon>
        <taxon>rosids</taxon>
        <taxon>fabids</taxon>
        <taxon>Cucurbitales</taxon>
        <taxon>Cucurbitaceae</taxon>
        <taxon>Benincaseae</taxon>
        <taxon>Cucumis</taxon>
    </lineage>
</organism>
<feature type="transmembrane region" description="Helical" evidence="1">
    <location>
        <begin position="88"/>
        <end position="113"/>
    </location>
</feature>
<proteinExistence type="predicted"/>
<dbReference type="Proteomes" id="UP000321393">
    <property type="component" value="Unassembled WGS sequence"/>
</dbReference>
<evidence type="ECO:0000313" key="3">
    <source>
        <dbReference type="Proteomes" id="UP000321393"/>
    </source>
</evidence>
<feature type="transmembrane region" description="Helical" evidence="1">
    <location>
        <begin position="125"/>
        <end position="146"/>
    </location>
</feature>
<dbReference type="OrthoDB" id="10069699at2759"/>
<evidence type="ECO:0000256" key="1">
    <source>
        <dbReference type="SAM" id="Phobius"/>
    </source>
</evidence>
<feature type="transmembrane region" description="Helical" evidence="1">
    <location>
        <begin position="166"/>
        <end position="188"/>
    </location>
</feature>
<evidence type="ECO:0000313" key="2">
    <source>
        <dbReference type="EMBL" id="KAA0032221.1"/>
    </source>
</evidence>